<dbReference type="OrthoDB" id="3402632at2"/>
<accession>A0A561W066</accession>
<dbReference type="EMBL" id="VIWZ01000001">
    <property type="protein sequence ID" value="TWG17254.1"/>
    <property type="molecule type" value="Genomic_DNA"/>
</dbReference>
<sequence length="183" mass="20371">MNRDLVKGLQAAWELPEFRSGIRELVDLDEVAVLLAALSDPDHDREIERGLLGLLRSGLDTTEIREAVLLLLEQDDVRRPLVAAMAEPLADRPGQAAAIASAAEDPAVRRELRAVLDSARARQLIWQAVDNQVNDNRVGVIHRAAVLFVRHRSVRRLVWALRRHGVLRELRRRADDPSPSGGG</sequence>
<keyword evidence="2" id="KW-1185">Reference proteome</keyword>
<protein>
    <submittedName>
        <fullName evidence="1">Uncharacterized protein</fullName>
    </submittedName>
</protein>
<dbReference type="AlphaFoldDB" id="A0A561W066"/>
<comment type="caution">
    <text evidence="1">The sequence shown here is derived from an EMBL/GenBank/DDBJ whole genome shotgun (WGS) entry which is preliminary data.</text>
</comment>
<dbReference type="Proteomes" id="UP000317685">
    <property type="component" value="Unassembled WGS sequence"/>
</dbReference>
<dbReference type="GeneID" id="300128170"/>
<proteinExistence type="predicted"/>
<evidence type="ECO:0000313" key="2">
    <source>
        <dbReference type="Proteomes" id="UP000317685"/>
    </source>
</evidence>
<evidence type="ECO:0000313" key="1">
    <source>
        <dbReference type="EMBL" id="TWG17254.1"/>
    </source>
</evidence>
<gene>
    <name evidence="1" type="ORF">FHU34_112595</name>
</gene>
<organism evidence="1 2">
    <name type="scientific">Micromonospora taraxaci</name>
    <dbReference type="NCBI Taxonomy" id="1316803"/>
    <lineage>
        <taxon>Bacteria</taxon>
        <taxon>Bacillati</taxon>
        <taxon>Actinomycetota</taxon>
        <taxon>Actinomycetes</taxon>
        <taxon>Micromonosporales</taxon>
        <taxon>Micromonosporaceae</taxon>
        <taxon>Micromonospora</taxon>
    </lineage>
</organism>
<reference evidence="1 2" key="1">
    <citation type="submission" date="2019-06" db="EMBL/GenBank/DDBJ databases">
        <title>Sequencing the genomes of 1000 actinobacteria strains.</title>
        <authorList>
            <person name="Klenk H.-P."/>
        </authorList>
    </citation>
    <scope>NUCLEOTIDE SEQUENCE [LARGE SCALE GENOMIC DNA]</scope>
    <source>
        <strain evidence="1 2">DSM 45885</strain>
    </source>
</reference>
<dbReference type="RefSeq" id="WP_145780185.1">
    <property type="nucleotide sequence ID" value="NZ_VIWZ01000001.1"/>
</dbReference>
<name>A0A561W066_9ACTN</name>